<evidence type="ECO:0000256" key="1">
    <source>
        <dbReference type="ARBA" id="ARBA00004442"/>
    </source>
</evidence>
<dbReference type="SUPFAM" id="SSF56935">
    <property type="entry name" value="Porins"/>
    <property type="match status" value="1"/>
</dbReference>
<feature type="region of interest" description="Disordered" evidence="4">
    <location>
        <begin position="1"/>
        <end position="29"/>
    </location>
</feature>
<evidence type="ECO:0008006" key="6">
    <source>
        <dbReference type="Google" id="ProtNLM"/>
    </source>
</evidence>
<evidence type="ECO:0000256" key="3">
    <source>
        <dbReference type="ARBA" id="ARBA00023237"/>
    </source>
</evidence>
<keyword evidence="2" id="KW-0472">Membrane</keyword>
<reference evidence="5" key="1">
    <citation type="submission" date="2018-05" db="EMBL/GenBank/DDBJ databases">
        <authorList>
            <person name="Lanie J.A."/>
            <person name="Ng W.-L."/>
            <person name="Kazmierczak K.M."/>
            <person name="Andrzejewski T.M."/>
            <person name="Davidsen T.M."/>
            <person name="Wayne K.J."/>
            <person name="Tettelin H."/>
            <person name="Glass J.I."/>
            <person name="Rusch D."/>
            <person name="Podicherti R."/>
            <person name="Tsui H.-C.T."/>
            <person name="Winkler M.E."/>
        </authorList>
    </citation>
    <scope>NUCLEOTIDE SEQUENCE</scope>
</reference>
<protein>
    <recommendedName>
        <fullName evidence="6">TonB-dependent receptor-like beta-barrel domain-containing protein</fullName>
    </recommendedName>
</protein>
<evidence type="ECO:0000256" key="4">
    <source>
        <dbReference type="SAM" id="MobiDB-lite"/>
    </source>
</evidence>
<comment type="subcellular location">
    <subcellularLocation>
        <location evidence="1">Cell outer membrane</location>
    </subcellularLocation>
</comment>
<dbReference type="EMBL" id="UINC01130412">
    <property type="protein sequence ID" value="SVD11462.1"/>
    <property type="molecule type" value="Genomic_DNA"/>
</dbReference>
<keyword evidence="3" id="KW-0998">Cell outer membrane</keyword>
<feature type="compositionally biased region" description="Basic and acidic residues" evidence="4">
    <location>
        <begin position="1"/>
        <end position="12"/>
    </location>
</feature>
<dbReference type="InterPro" id="IPR036942">
    <property type="entry name" value="Beta-barrel_TonB_sf"/>
</dbReference>
<feature type="non-terminal residue" evidence="5">
    <location>
        <position position="1"/>
    </location>
</feature>
<dbReference type="AlphaFoldDB" id="A0A382SPI7"/>
<dbReference type="PANTHER" id="PTHR47234:SF3">
    <property type="entry name" value="SECRETIN_TONB SHORT N-TERMINAL DOMAIN-CONTAINING PROTEIN"/>
    <property type="match status" value="1"/>
</dbReference>
<name>A0A382SPI7_9ZZZZ</name>
<accession>A0A382SPI7</accession>
<dbReference type="GO" id="GO:0009279">
    <property type="term" value="C:cell outer membrane"/>
    <property type="evidence" value="ECO:0007669"/>
    <property type="project" value="UniProtKB-SubCell"/>
</dbReference>
<evidence type="ECO:0000313" key="5">
    <source>
        <dbReference type="EMBL" id="SVD11462.1"/>
    </source>
</evidence>
<feature type="non-terminal residue" evidence="5">
    <location>
        <position position="309"/>
    </location>
</feature>
<dbReference type="Gene3D" id="2.40.170.20">
    <property type="entry name" value="TonB-dependent receptor, beta-barrel domain"/>
    <property type="match status" value="1"/>
</dbReference>
<dbReference type="PANTHER" id="PTHR47234">
    <property type="match status" value="1"/>
</dbReference>
<sequence>NVSAEYSDRPELSRGNQHASASDGYKGWSASGNQDVSDWQTAMNWGRPENNGFRSVWNAGLDLGDNVEAYSFGNYAKTFGEYSFFLRAAGKGGALTAIPLDPADPSKGNFSWGDTYPLGFTPRLEGHGNDFSNVIGIRGENLGGFGVDYDFSTSYGSNYLHYFLKNSLNLSWGPYSPHNFIIGDLQQEEINSNADFTYALSDAINLAFGLEKREEIYTMYEGQKESWMAGPWAMVHLLNDPAIPGDSTKYTAPGLAANGMPGTSPDAAGVFKRQNTAYYADAEWDVSDDLLILVAARMEDFSDFGATTN</sequence>
<gene>
    <name evidence="5" type="ORF">METZ01_LOCUS364316</name>
</gene>
<proteinExistence type="predicted"/>
<evidence type="ECO:0000256" key="2">
    <source>
        <dbReference type="ARBA" id="ARBA00023136"/>
    </source>
</evidence>
<organism evidence="5">
    <name type="scientific">marine metagenome</name>
    <dbReference type="NCBI Taxonomy" id="408172"/>
    <lineage>
        <taxon>unclassified sequences</taxon>
        <taxon>metagenomes</taxon>
        <taxon>ecological metagenomes</taxon>
    </lineage>
</organism>